<evidence type="ECO:0000256" key="1">
    <source>
        <dbReference type="SAM" id="MobiDB-lite"/>
    </source>
</evidence>
<reference evidence="2 3" key="1">
    <citation type="submission" date="2014-02" db="EMBL/GenBank/DDBJ databases">
        <title>Expanding our view of genomic diversity in Candidatus Accumulibacter clades.</title>
        <authorList>
            <person name="Skennerton C.T."/>
            <person name="Barr J.J."/>
            <person name="Slater F.R."/>
            <person name="Bond P.L."/>
            <person name="Tyson G.W."/>
        </authorList>
    </citation>
    <scope>NUCLEOTIDE SEQUENCE [LARGE SCALE GENOMIC DNA]</scope>
    <source>
        <strain evidence="3">BA-91</strain>
    </source>
</reference>
<evidence type="ECO:0000313" key="2">
    <source>
        <dbReference type="EMBL" id="KFB72549.1"/>
    </source>
</evidence>
<feature type="compositionally biased region" description="Basic and acidic residues" evidence="1">
    <location>
        <begin position="25"/>
        <end position="34"/>
    </location>
</feature>
<comment type="caution">
    <text evidence="2">The sequence shown here is derived from an EMBL/GenBank/DDBJ whole genome shotgun (WGS) entry which is preliminary data.</text>
</comment>
<keyword evidence="2" id="KW-0969">Cilium</keyword>
<name>A0A080M670_9PROT</name>
<accession>A0A080M670</accession>
<organism evidence="2 3">
    <name type="scientific">Candidatus Accumulibacter phosphatis</name>
    <dbReference type="NCBI Taxonomy" id="327160"/>
    <lineage>
        <taxon>Bacteria</taxon>
        <taxon>Pseudomonadati</taxon>
        <taxon>Pseudomonadota</taxon>
        <taxon>Betaproteobacteria</taxon>
        <taxon>Candidatus Accumulibacter</taxon>
    </lineage>
</organism>
<proteinExistence type="predicted"/>
<protein>
    <submittedName>
        <fullName evidence="2">Flagellar protein FlaG</fullName>
    </submittedName>
</protein>
<dbReference type="SUPFAM" id="SSF160214">
    <property type="entry name" value="FlaG-like"/>
    <property type="match status" value="1"/>
</dbReference>
<sequence length="121" mass="12925">MNIQSTAASLPPQANLVVVSPAARDVKTAGETRTTDPTLTLLPVQPPDRTQLEAATQSVRDFVKPINDNLEFSVDGDSGQLVVKIIDSATKEVIRQVPSQEMLAIAKALDSIKGLFVKQSA</sequence>
<dbReference type="EMBL" id="JDVG02000373">
    <property type="protein sequence ID" value="KFB72549.1"/>
    <property type="molecule type" value="Genomic_DNA"/>
</dbReference>
<dbReference type="PANTHER" id="PTHR37166:SF1">
    <property type="entry name" value="PROTEIN FLAG"/>
    <property type="match status" value="1"/>
</dbReference>
<evidence type="ECO:0000313" key="3">
    <source>
        <dbReference type="Proteomes" id="UP000020077"/>
    </source>
</evidence>
<keyword evidence="2" id="KW-0966">Cell projection</keyword>
<feature type="region of interest" description="Disordered" evidence="1">
    <location>
        <begin position="25"/>
        <end position="44"/>
    </location>
</feature>
<dbReference type="InterPro" id="IPR035924">
    <property type="entry name" value="FlaG-like_sf"/>
</dbReference>
<gene>
    <name evidence="2" type="ORF">AW09_002261</name>
</gene>
<dbReference type="Proteomes" id="UP000020077">
    <property type="component" value="Unassembled WGS sequence"/>
</dbReference>
<dbReference type="PANTHER" id="PTHR37166">
    <property type="entry name" value="PROTEIN FLAG"/>
    <property type="match status" value="1"/>
</dbReference>
<dbReference type="InterPro" id="IPR005186">
    <property type="entry name" value="FlaG"/>
</dbReference>
<keyword evidence="2" id="KW-0282">Flagellum</keyword>
<dbReference type="Pfam" id="PF03646">
    <property type="entry name" value="FlaG"/>
    <property type="match status" value="1"/>
</dbReference>
<dbReference type="Gene3D" id="3.30.160.170">
    <property type="entry name" value="FlaG-like"/>
    <property type="match status" value="1"/>
</dbReference>
<dbReference type="AlphaFoldDB" id="A0A080M670"/>